<sequence length="322" mass="34538">MAEAGNVVPVAEASRVVRMVIVGVGKIARDQHDPAIAADDGFELAALVSHSGSGLRDLPRYATLGDLLRDGPPVDAIAICTPPQVRSAIALPALAAGLHVMLEKPPAATLSDFERLRVAADTHDRTLFATWHSRHAPMVAAAKAWLAGRRIARGKVIWRENVRQWHPGQRWLWQPGGLGVFDPGINALSILTEICPEMLTVEEAAFETPANAFAPIGARLTLQSGGADIAADFDFRQTGEQSWNIHIETDDGGTLALTHGGSRLSIDGEPERGAPEAEYPGVYRRFAELIAAGRSDADPSPLRLVADAFLIARNVLVEPFEP</sequence>
<reference evidence="2 3" key="1">
    <citation type="submission" date="2017-09" db="EMBL/GenBank/DDBJ databases">
        <title>Sphingomonas panjinensis sp.nov., isolated from oil-contaminated soil.</title>
        <authorList>
            <person name="Wang L."/>
            <person name="Chen L."/>
        </authorList>
    </citation>
    <scope>NUCLEOTIDE SEQUENCE [LARGE SCALE GENOMIC DNA]</scope>
    <source>
        <strain evidence="2 3">FW-11</strain>
    </source>
</reference>
<dbReference type="Pfam" id="PF01408">
    <property type="entry name" value="GFO_IDH_MocA"/>
    <property type="match status" value="1"/>
</dbReference>
<dbReference type="Gene3D" id="3.40.50.720">
    <property type="entry name" value="NAD(P)-binding Rossmann-like Domain"/>
    <property type="match status" value="1"/>
</dbReference>
<organism evidence="2 3">
    <name type="scientific">Sphingomonas oleivorans</name>
    <dbReference type="NCBI Taxonomy" id="1735121"/>
    <lineage>
        <taxon>Bacteria</taxon>
        <taxon>Pseudomonadati</taxon>
        <taxon>Pseudomonadota</taxon>
        <taxon>Alphaproteobacteria</taxon>
        <taxon>Sphingomonadales</taxon>
        <taxon>Sphingomonadaceae</taxon>
        <taxon>Sphingomonas</taxon>
    </lineage>
</organism>
<protein>
    <submittedName>
        <fullName evidence="2">Galactose 1-dehydrogenase</fullName>
    </submittedName>
</protein>
<dbReference type="InterPro" id="IPR050463">
    <property type="entry name" value="Gfo/Idh/MocA_oxidrdct_glycsds"/>
</dbReference>
<dbReference type="OrthoDB" id="9813657at2"/>
<dbReference type="InterPro" id="IPR000683">
    <property type="entry name" value="Gfo/Idh/MocA-like_OxRdtase_N"/>
</dbReference>
<dbReference type="PANTHER" id="PTHR43818:SF7">
    <property type="entry name" value="DEHYDROGENASE"/>
    <property type="match status" value="1"/>
</dbReference>
<evidence type="ECO:0000259" key="1">
    <source>
        <dbReference type="Pfam" id="PF01408"/>
    </source>
</evidence>
<dbReference type="EMBL" id="NWBU01000004">
    <property type="protein sequence ID" value="PTQ13095.1"/>
    <property type="molecule type" value="Genomic_DNA"/>
</dbReference>
<evidence type="ECO:0000313" key="2">
    <source>
        <dbReference type="EMBL" id="PTQ13095.1"/>
    </source>
</evidence>
<dbReference type="AlphaFoldDB" id="A0A2T5G1S4"/>
<proteinExistence type="predicted"/>
<dbReference type="InterPro" id="IPR036291">
    <property type="entry name" value="NAD(P)-bd_dom_sf"/>
</dbReference>
<dbReference type="PANTHER" id="PTHR43818">
    <property type="entry name" value="BCDNA.GH03377"/>
    <property type="match status" value="1"/>
</dbReference>
<dbReference type="RefSeq" id="WP_107966331.1">
    <property type="nucleotide sequence ID" value="NZ_NWBU01000004.1"/>
</dbReference>
<dbReference type="Gene3D" id="3.30.360.10">
    <property type="entry name" value="Dihydrodipicolinate Reductase, domain 2"/>
    <property type="match status" value="1"/>
</dbReference>
<dbReference type="Proteomes" id="UP000244162">
    <property type="component" value="Unassembled WGS sequence"/>
</dbReference>
<comment type="caution">
    <text evidence="2">The sequence shown here is derived from an EMBL/GenBank/DDBJ whole genome shotgun (WGS) entry which is preliminary data.</text>
</comment>
<feature type="domain" description="Gfo/Idh/MocA-like oxidoreductase N-terminal" evidence="1">
    <location>
        <begin position="17"/>
        <end position="128"/>
    </location>
</feature>
<evidence type="ECO:0000313" key="3">
    <source>
        <dbReference type="Proteomes" id="UP000244162"/>
    </source>
</evidence>
<accession>A0A2T5G1S4</accession>
<name>A0A2T5G1S4_9SPHN</name>
<dbReference type="GO" id="GO:0000166">
    <property type="term" value="F:nucleotide binding"/>
    <property type="evidence" value="ECO:0007669"/>
    <property type="project" value="InterPro"/>
</dbReference>
<gene>
    <name evidence="2" type="ORF">CLG96_02870</name>
</gene>
<dbReference type="SUPFAM" id="SSF51735">
    <property type="entry name" value="NAD(P)-binding Rossmann-fold domains"/>
    <property type="match status" value="1"/>
</dbReference>
<keyword evidence="3" id="KW-1185">Reference proteome</keyword>